<dbReference type="EMBL" id="JAPPUX010000001">
    <property type="protein sequence ID" value="MCY4725586.1"/>
    <property type="molecule type" value="Genomic_DNA"/>
</dbReference>
<protein>
    <submittedName>
        <fullName evidence="1">Uncharacterized protein</fullName>
    </submittedName>
</protein>
<proteinExistence type="predicted"/>
<evidence type="ECO:0000313" key="2">
    <source>
        <dbReference type="Proteomes" id="UP001074726"/>
    </source>
</evidence>
<name>A0ABT4C9D8_9ACTN</name>
<gene>
    <name evidence="1" type="ORF">NYO98_04785</name>
</gene>
<reference evidence="1" key="1">
    <citation type="submission" date="2022-08" db="EMBL/GenBank/DDBJ databases">
        <title>Genome sequencing of Nocardioides sp. STR2.</title>
        <authorList>
            <person name="So Y."/>
        </authorList>
    </citation>
    <scope>NUCLEOTIDE SEQUENCE</scope>
    <source>
        <strain evidence="1">STR2</strain>
    </source>
</reference>
<dbReference type="RefSeq" id="WP_268110382.1">
    <property type="nucleotide sequence ID" value="NZ_JAPPUX010000001.1"/>
</dbReference>
<organism evidence="1 2">
    <name type="scientific">Nocardioides pini</name>
    <dbReference type="NCBI Taxonomy" id="2975053"/>
    <lineage>
        <taxon>Bacteria</taxon>
        <taxon>Bacillati</taxon>
        <taxon>Actinomycetota</taxon>
        <taxon>Actinomycetes</taxon>
        <taxon>Propionibacteriales</taxon>
        <taxon>Nocardioidaceae</taxon>
        <taxon>Nocardioides</taxon>
    </lineage>
</organism>
<dbReference type="Proteomes" id="UP001074726">
    <property type="component" value="Unassembled WGS sequence"/>
</dbReference>
<comment type="caution">
    <text evidence="1">The sequence shown here is derived from an EMBL/GenBank/DDBJ whole genome shotgun (WGS) entry which is preliminary data.</text>
</comment>
<evidence type="ECO:0000313" key="1">
    <source>
        <dbReference type="EMBL" id="MCY4725586.1"/>
    </source>
</evidence>
<accession>A0ABT4C9D8</accession>
<sequence length="131" mass="13734">MAESVLPAHLRNVDEAERRFGALGRAWVEGTLQGDPLADAVAADAGRLGRSSVVGAVATALRDGIDGAPDAPTSVRALFAKLDEVPDWVDHDQLDRAGDHLARHSLQLGLVLAAASLMWATPTPPPRGRSS</sequence>
<keyword evidence="2" id="KW-1185">Reference proteome</keyword>